<protein>
    <submittedName>
        <fullName evidence="1">ADP-ribosylation factor GTPase-activating protein effector protein 2</fullName>
    </submittedName>
</protein>
<evidence type="ECO:0000313" key="1">
    <source>
        <dbReference type="EMBL" id="CAH6720502.1"/>
    </source>
</evidence>
<sequence length="363" mass="39834">MNRSRVQTALPSSKKTHSEKHKQILKQLLKENGNRTCVDCKTTAHPRWASWNLGCFICIRCSGIHRSMGTHISKVKSVDLDAWTDEQVESMVKWGNEKCNSYWEAKLPDGYIPDQSKIENFIRTKYDMKKWVGSSNIPDPMKIPSSKKANDLMETTSTNSVQSTPAPTTSNLLDDDFGTFTSASSSTPSISKPVKSVSTPPAPIPAAKESPKSLPKLPIQTSFSPQTTGNGRPDLKKSILSLYSSPSSSNSSFIQPKAPTPIQVQSVSNPPSNSYDPSASLSNSLQGLNFGSNPTPAPVPINNTLNSSHSTINSTNSTNSNQKAWNNEWSDINNNNTWNNNTSVNNTVNNNSLDDDLFKNVWK</sequence>
<accession>A0ACA9Y6Y4</accession>
<reference evidence="1" key="1">
    <citation type="submission" date="2022-06" db="EMBL/GenBank/DDBJ databases">
        <authorList>
            <person name="Legras J.-L."/>
            <person name="Devillers H."/>
            <person name="Grondin C."/>
        </authorList>
    </citation>
    <scope>NUCLEOTIDE SEQUENCE</scope>
    <source>
        <strain evidence="1">CLIB 1444</strain>
    </source>
</reference>
<dbReference type="Proteomes" id="UP001152531">
    <property type="component" value="Unassembled WGS sequence"/>
</dbReference>
<keyword evidence="2" id="KW-1185">Reference proteome</keyword>
<evidence type="ECO:0000313" key="2">
    <source>
        <dbReference type="Proteomes" id="UP001152531"/>
    </source>
</evidence>
<dbReference type="EMBL" id="CALSDN010000004">
    <property type="protein sequence ID" value="CAH6720502.1"/>
    <property type="molecule type" value="Genomic_DNA"/>
</dbReference>
<comment type="caution">
    <text evidence="1">The sequence shown here is derived from an EMBL/GenBank/DDBJ whole genome shotgun (WGS) entry which is preliminary data.</text>
</comment>
<organism evidence="1 2">
    <name type="scientific">[Candida] jaroonii</name>
    <dbReference type="NCBI Taxonomy" id="467808"/>
    <lineage>
        <taxon>Eukaryota</taxon>
        <taxon>Fungi</taxon>
        <taxon>Dikarya</taxon>
        <taxon>Ascomycota</taxon>
        <taxon>Saccharomycotina</taxon>
        <taxon>Pichiomycetes</taxon>
        <taxon>Debaryomycetaceae</taxon>
        <taxon>Yamadazyma</taxon>
    </lineage>
</organism>
<name>A0ACA9Y6Y4_9ASCO</name>
<proteinExistence type="predicted"/>
<gene>
    <name evidence="1" type="ORF">CLIB1444_04S01486</name>
</gene>